<dbReference type="Pfam" id="PF13503">
    <property type="entry name" value="DUF4123"/>
    <property type="match status" value="1"/>
</dbReference>
<dbReference type="EMBL" id="VDGE01000007">
    <property type="protein sequence ID" value="TNC75486.1"/>
    <property type="molecule type" value="Genomic_DNA"/>
</dbReference>
<evidence type="ECO:0000313" key="2">
    <source>
        <dbReference type="EMBL" id="TNC75486.1"/>
    </source>
</evidence>
<proteinExistence type="predicted"/>
<name>A0A5C4NQR6_9BURK</name>
<dbReference type="Proteomes" id="UP000305681">
    <property type="component" value="Unassembled WGS sequence"/>
</dbReference>
<dbReference type="RefSeq" id="WP_139091490.1">
    <property type="nucleotide sequence ID" value="NZ_VDGE01000007.1"/>
</dbReference>
<gene>
    <name evidence="2" type="ORF">FHI69_17795</name>
</gene>
<reference evidence="2 3" key="1">
    <citation type="submission" date="2019-06" db="EMBL/GenBank/DDBJ databases">
        <title>Genome sequence of Janthinobacterium lividum UCD_MED1.</title>
        <authorList>
            <person name="De Leon M.E."/>
            <person name="Jospin G."/>
        </authorList>
    </citation>
    <scope>NUCLEOTIDE SEQUENCE [LARGE SCALE GENOMIC DNA]</scope>
    <source>
        <strain evidence="2 3">UCD_MED1</strain>
    </source>
</reference>
<organism evidence="2 3">
    <name type="scientific">Janthinobacterium lividum</name>
    <dbReference type="NCBI Taxonomy" id="29581"/>
    <lineage>
        <taxon>Bacteria</taxon>
        <taxon>Pseudomonadati</taxon>
        <taxon>Pseudomonadota</taxon>
        <taxon>Betaproteobacteria</taxon>
        <taxon>Burkholderiales</taxon>
        <taxon>Oxalobacteraceae</taxon>
        <taxon>Janthinobacterium</taxon>
    </lineage>
</organism>
<comment type="caution">
    <text evidence="2">The sequence shown here is derived from an EMBL/GenBank/DDBJ whole genome shotgun (WGS) entry which is preliminary data.</text>
</comment>
<feature type="domain" description="DUF4123" evidence="1">
    <location>
        <begin position="30"/>
        <end position="151"/>
    </location>
</feature>
<evidence type="ECO:0000313" key="3">
    <source>
        <dbReference type="Proteomes" id="UP000305681"/>
    </source>
</evidence>
<evidence type="ECO:0000259" key="1">
    <source>
        <dbReference type="Pfam" id="PF13503"/>
    </source>
</evidence>
<sequence>MGINMFPSDWKVSSHTRLQAFRRQFPEAHIYALVDGVFDESCYPLLKRTQHLRYEALFAGTPGANEETLSISPLLVEFDDASRFTWERLLEKTNGHPALSLIVTPEPLKQLAARLAPWCIVDAADYTVALSFADTRILPQLFKILTAQQLGQFCGPAHHWQYVTRNGDWGDLTLPGEALPAALGISLSEQQCAQLMRAAEGDGILFQVRATSPRLLEPHTAEHAHALVEYWLGCADHARLEAPPDRFDVCIFGLENPGLEATSQLAFWLAEPARAQVPAALFEGWMAEQSPVAVPTLSVETKS</sequence>
<protein>
    <submittedName>
        <fullName evidence="2">DUF4123 domain-containing protein</fullName>
    </submittedName>
</protein>
<dbReference type="InterPro" id="IPR025391">
    <property type="entry name" value="DUF4123"/>
</dbReference>
<accession>A0A5C4NQR6</accession>
<dbReference type="AlphaFoldDB" id="A0A5C4NQR6"/>